<evidence type="ECO:0000313" key="1">
    <source>
        <dbReference type="EMBL" id="CAF3438971.1"/>
    </source>
</evidence>
<dbReference type="AlphaFoldDB" id="A0A818CZ95"/>
<comment type="caution">
    <text evidence="1">The sequence shown here is derived from an EMBL/GenBank/DDBJ whole genome shotgun (WGS) entry which is preliminary data.</text>
</comment>
<protein>
    <submittedName>
        <fullName evidence="1">Uncharacterized protein</fullName>
    </submittedName>
</protein>
<dbReference type="EMBL" id="CAJNYD010004153">
    <property type="protein sequence ID" value="CAF3575092.1"/>
    <property type="molecule type" value="Genomic_DNA"/>
</dbReference>
<accession>A0A818CZ95</accession>
<evidence type="ECO:0000313" key="2">
    <source>
        <dbReference type="EMBL" id="CAF3575092.1"/>
    </source>
</evidence>
<sequence length="104" mass="12472">MAKTNDFQICQKYLDNYINTIKKEIDTCHIQLNNQAQSYPLTTLSLDQLDHYLKEFVDCQRKYLSMRNSKQLQKFIHNFHENELFETISTYRLNSIDQVCLPSF</sequence>
<dbReference type="Proteomes" id="UP000663872">
    <property type="component" value="Unassembled WGS sequence"/>
</dbReference>
<proteinExistence type="predicted"/>
<evidence type="ECO:0000313" key="3">
    <source>
        <dbReference type="Proteomes" id="UP000663872"/>
    </source>
</evidence>
<organism evidence="1 3">
    <name type="scientific">Rotaria socialis</name>
    <dbReference type="NCBI Taxonomy" id="392032"/>
    <lineage>
        <taxon>Eukaryota</taxon>
        <taxon>Metazoa</taxon>
        <taxon>Spiralia</taxon>
        <taxon>Gnathifera</taxon>
        <taxon>Rotifera</taxon>
        <taxon>Eurotatoria</taxon>
        <taxon>Bdelloidea</taxon>
        <taxon>Philodinida</taxon>
        <taxon>Philodinidae</taxon>
        <taxon>Rotaria</taxon>
    </lineage>
</organism>
<dbReference type="Proteomes" id="UP000663833">
    <property type="component" value="Unassembled WGS sequence"/>
</dbReference>
<name>A0A818CZ95_9BILA</name>
<gene>
    <name evidence="1" type="ORF">GRG538_LOCUS13309</name>
    <name evidence="2" type="ORF">LUA448_LOCUS29152</name>
</gene>
<dbReference type="EMBL" id="CAJNYT010001948">
    <property type="protein sequence ID" value="CAF3438971.1"/>
    <property type="molecule type" value="Genomic_DNA"/>
</dbReference>
<reference evidence="1" key="1">
    <citation type="submission" date="2021-02" db="EMBL/GenBank/DDBJ databases">
        <authorList>
            <person name="Nowell W R."/>
        </authorList>
    </citation>
    <scope>NUCLEOTIDE SEQUENCE</scope>
</reference>